<keyword evidence="10" id="KW-0997">Cell inner membrane</keyword>
<evidence type="ECO:0000256" key="6">
    <source>
        <dbReference type="ARBA" id="ARBA00022692"/>
    </source>
</evidence>
<organism evidence="11 12">
    <name type="scientific">Parasphingorhabdus litoris</name>
    <dbReference type="NCBI Taxonomy" id="394733"/>
    <lineage>
        <taxon>Bacteria</taxon>
        <taxon>Pseudomonadati</taxon>
        <taxon>Pseudomonadota</taxon>
        <taxon>Alphaproteobacteria</taxon>
        <taxon>Sphingomonadales</taxon>
        <taxon>Sphingomonadaceae</taxon>
        <taxon>Parasphingorhabdus</taxon>
    </lineage>
</organism>
<keyword evidence="4" id="KW-1003">Cell membrane</keyword>
<gene>
    <name evidence="11" type="ORF">GCM10009096_04570</name>
</gene>
<accession>A0ABN1A400</accession>
<sequence>MSDNNPEEEEKPKKKKGKMKGLIIGLLVVAVVGGGGAAGGFYVAGSMGGENVEPEDPNKPKIVLKDGTEVSEREAKTAMPSENENKFKVTYHQIEQPFTSNLSHSESFAQMSLAISTYYDERVFENVTEHEIALRSAVLLELGQQDPIELETPAGKVKLKGKLRDVINATLKEKAGFGGIEDVYFTSLVIQ</sequence>
<keyword evidence="12" id="KW-1185">Reference proteome</keyword>
<dbReference type="RefSeq" id="WP_229953997.1">
    <property type="nucleotide sequence ID" value="NZ_BAAAEM010000002.1"/>
</dbReference>
<evidence type="ECO:0000256" key="4">
    <source>
        <dbReference type="ARBA" id="ARBA00022475"/>
    </source>
</evidence>
<comment type="similarity">
    <text evidence="3 10">Belongs to the FliL family.</text>
</comment>
<evidence type="ECO:0000256" key="8">
    <source>
        <dbReference type="ARBA" id="ARBA00022989"/>
    </source>
</evidence>
<dbReference type="InterPro" id="IPR005503">
    <property type="entry name" value="FliL"/>
</dbReference>
<evidence type="ECO:0000256" key="5">
    <source>
        <dbReference type="ARBA" id="ARBA00022500"/>
    </source>
</evidence>
<comment type="caution">
    <text evidence="11">The sequence shown here is derived from an EMBL/GenBank/DDBJ whole genome shotgun (WGS) entry which is preliminary data.</text>
</comment>
<evidence type="ECO:0000256" key="9">
    <source>
        <dbReference type="ARBA" id="ARBA00023136"/>
    </source>
</evidence>
<evidence type="ECO:0000256" key="7">
    <source>
        <dbReference type="ARBA" id="ARBA00022779"/>
    </source>
</evidence>
<proteinExistence type="inferred from homology"/>
<keyword evidence="8 10" id="KW-1133">Transmembrane helix</keyword>
<keyword evidence="5 10" id="KW-0145">Chemotaxis</keyword>
<keyword evidence="9 10" id="KW-0472">Membrane</keyword>
<name>A0ABN1A400_9SPHN</name>
<dbReference type="PANTHER" id="PTHR35091:SF2">
    <property type="entry name" value="FLAGELLAR PROTEIN FLIL"/>
    <property type="match status" value="1"/>
</dbReference>
<keyword evidence="7 10" id="KW-0283">Flagellar rotation</keyword>
<evidence type="ECO:0000256" key="3">
    <source>
        <dbReference type="ARBA" id="ARBA00008281"/>
    </source>
</evidence>
<keyword evidence="11" id="KW-0969">Cilium</keyword>
<feature type="transmembrane region" description="Helical" evidence="10">
    <location>
        <begin position="21"/>
        <end position="44"/>
    </location>
</feature>
<dbReference type="EMBL" id="BAAAEM010000002">
    <property type="protein sequence ID" value="GAA0466948.1"/>
    <property type="molecule type" value="Genomic_DNA"/>
</dbReference>
<evidence type="ECO:0000256" key="1">
    <source>
        <dbReference type="ARBA" id="ARBA00002254"/>
    </source>
</evidence>
<dbReference type="Proteomes" id="UP001500713">
    <property type="component" value="Unassembled WGS sequence"/>
</dbReference>
<comment type="subcellular location">
    <subcellularLocation>
        <location evidence="10">Cell inner membrane</location>
    </subcellularLocation>
    <subcellularLocation>
        <location evidence="2">Cell membrane</location>
        <topology evidence="2">Single-pass membrane protein</topology>
    </subcellularLocation>
</comment>
<reference evidence="11 12" key="1">
    <citation type="journal article" date="2019" name="Int. J. Syst. Evol. Microbiol.">
        <title>The Global Catalogue of Microorganisms (GCM) 10K type strain sequencing project: providing services to taxonomists for standard genome sequencing and annotation.</title>
        <authorList>
            <consortium name="The Broad Institute Genomics Platform"/>
            <consortium name="The Broad Institute Genome Sequencing Center for Infectious Disease"/>
            <person name="Wu L."/>
            <person name="Ma J."/>
        </authorList>
    </citation>
    <scope>NUCLEOTIDE SEQUENCE [LARGE SCALE GENOMIC DNA]</scope>
    <source>
        <strain evidence="11 12">JCM 14162</strain>
    </source>
</reference>
<evidence type="ECO:0000313" key="11">
    <source>
        <dbReference type="EMBL" id="GAA0466948.1"/>
    </source>
</evidence>
<evidence type="ECO:0000313" key="12">
    <source>
        <dbReference type="Proteomes" id="UP001500713"/>
    </source>
</evidence>
<dbReference type="PANTHER" id="PTHR35091">
    <property type="entry name" value="FLAGELLAR PROTEIN FLIL"/>
    <property type="match status" value="1"/>
</dbReference>
<evidence type="ECO:0000256" key="2">
    <source>
        <dbReference type="ARBA" id="ARBA00004162"/>
    </source>
</evidence>
<protein>
    <recommendedName>
        <fullName evidence="10">Flagellar protein FliL</fullName>
    </recommendedName>
</protein>
<comment type="function">
    <text evidence="1 10">Controls the rotational direction of flagella during chemotaxis.</text>
</comment>
<keyword evidence="11" id="KW-0282">Flagellum</keyword>
<keyword evidence="6 10" id="KW-0812">Transmembrane</keyword>
<evidence type="ECO:0000256" key="10">
    <source>
        <dbReference type="RuleBase" id="RU364125"/>
    </source>
</evidence>
<dbReference type="Pfam" id="PF03748">
    <property type="entry name" value="FliL"/>
    <property type="match status" value="1"/>
</dbReference>
<keyword evidence="11" id="KW-0966">Cell projection</keyword>